<dbReference type="GO" id="GO:0016301">
    <property type="term" value="F:kinase activity"/>
    <property type="evidence" value="ECO:0007669"/>
    <property type="project" value="UniProtKB-KW"/>
</dbReference>
<reference evidence="2" key="1">
    <citation type="submission" date="2022-10" db="EMBL/GenBank/DDBJ databases">
        <authorList>
            <person name="Koch H."/>
        </authorList>
    </citation>
    <scope>NUCLEOTIDE SEQUENCE</scope>
    <source>
        <strain evidence="2">DNF</strain>
    </source>
</reference>
<feature type="binding site" evidence="1">
    <location>
        <begin position="21"/>
        <end position="28"/>
    </location>
    <ligand>
        <name>ATP</name>
        <dbReference type="ChEBI" id="CHEBI:30616"/>
    </ligand>
</feature>
<comment type="function">
    <text evidence="1">Catalyzes the specific phosphorylation of 1,6-anhydro-N-acetylmuramic acid (anhMurNAc) with the simultaneous cleavage of the 1,6-anhydro ring, generating MurNAc-6-P. Is required for the utilization of anhMurNAc either imported from the medium or derived from its own cell wall murein, and thus plays a role in cell wall recycling.</text>
</comment>
<dbReference type="GO" id="GO:0016773">
    <property type="term" value="F:phosphotransferase activity, alcohol group as acceptor"/>
    <property type="evidence" value="ECO:0007669"/>
    <property type="project" value="UniProtKB-UniRule"/>
</dbReference>
<dbReference type="Gene3D" id="3.30.420.40">
    <property type="match status" value="2"/>
</dbReference>
<comment type="pathway">
    <text evidence="1">Amino-sugar metabolism; 1,6-anhydro-N-acetylmuramate degradation.</text>
</comment>
<dbReference type="HAMAP" id="MF_01270">
    <property type="entry name" value="AnhMurNAc_kinase"/>
    <property type="match status" value="1"/>
</dbReference>
<dbReference type="InterPro" id="IPR043129">
    <property type="entry name" value="ATPase_NBD"/>
</dbReference>
<proteinExistence type="inferred from homology"/>
<dbReference type="PANTHER" id="PTHR30605">
    <property type="entry name" value="ANHYDRO-N-ACETYLMURAMIC ACID KINASE"/>
    <property type="match status" value="1"/>
</dbReference>
<dbReference type="Pfam" id="PF03702">
    <property type="entry name" value="AnmK"/>
    <property type="match status" value="1"/>
</dbReference>
<dbReference type="GO" id="GO:0009254">
    <property type="term" value="P:peptidoglycan turnover"/>
    <property type="evidence" value="ECO:0007669"/>
    <property type="project" value="UniProtKB-UniRule"/>
</dbReference>
<protein>
    <recommendedName>
        <fullName evidence="1">Anhydro-N-acetylmuramic acid kinase</fullName>
        <ecNumber evidence="1">2.7.1.170</ecNumber>
    </recommendedName>
    <alternativeName>
        <fullName evidence="1">AnhMurNAc kinase</fullName>
    </alternativeName>
</protein>
<keyword evidence="3" id="KW-1185">Reference proteome</keyword>
<dbReference type="EMBL" id="OX365700">
    <property type="protein sequence ID" value="CAI4030175.1"/>
    <property type="molecule type" value="Genomic_DNA"/>
</dbReference>
<dbReference type="GO" id="GO:0097175">
    <property type="term" value="P:1,6-anhydro-N-acetyl-beta-muramic acid catabolic process"/>
    <property type="evidence" value="ECO:0007669"/>
    <property type="project" value="UniProtKB-UniRule"/>
</dbReference>
<dbReference type="NCBIfam" id="NF007148">
    <property type="entry name" value="PRK09585.3-2"/>
    <property type="match status" value="1"/>
</dbReference>
<keyword evidence="1" id="KW-0547">Nucleotide-binding</keyword>
<accession>A0AA86MWJ5</accession>
<evidence type="ECO:0000313" key="3">
    <source>
        <dbReference type="Proteomes" id="UP001179121"/>
    </source>
</evidence>
<dbReference type="PANTHER" id="PTHR30605:SF0">
    <property type="entry name" value="ANHYDRO-N-ACETYLMURAMIC ACID KINASE"/>
    <property type="match status" value="1"/>
</dbReference>
<sequence>MAFAERADGGSRMRVVGLMSGTSGDGVDAALVEIGGQGEQLEVRLVAFAGTRFSPDLQRRLLKAALEGSVREICYLNALLGEIFARAALKVIKRAKLTPPEIDLIGSHGQTVHHLPIGWREPGIGPVRATLQIAEASVIAERTGVTTVANFRARDMAVGGEGAPLAPYAHYMLLRDPNRTRLVVNLGGISNVTVLAKGAGLDRVQAFDTGPANMVLDGLIQQMTKGRLSMDRQGVMARSGRVDAALLNELLRHPYLRRHPPKSTGREEFGAEFVARIRAVQKRRKLADRDVMATCARFTAECIGKARRWLPGEIDEVIVGGGGVRNRAVMGHLAQVLAPAPVRTLDEVGWSSKAFEAVAFAILAYQTVHGKPNNVPSVTGARSAVVLGHLVPGTPESILRLLHRLGTPER</sequence>
<dbReference type="SUPFAM" id="SSF53067">
    <property type="entry name" value="Actin-like ATPase domain"/>
    <property type="match status" value="1"/>
</dbReference>
<organism evidence="2 3">
    <name type="scientific">Nitrospira tepida</name>
    <dbReference type="NCBI Taxonomy" id="2973512"/>
    <lineage>
        <taxon>Bacteria</taxon>
        <taxon>Pseudomonadati</taxon>
        <taxon>Nitrospirota</taxon>
        <taxon>Nitrospiria</taxon>
        <taxon>Nitrospirales</taxon>
        <taxon>Nitrospiraceae</taxon>
        <taxon>Nitrospira</taxon>
    </lineage>
</organism>
<dbReference type="GO" id="GO:0006040">
    <property type="term" value="P:amino sugar metabolic process"/>
    <property type="evidence" value="ECO:0007669"/>
    <property type="project" value="InterPro"/>
</dbReference>
<keyword evidence="1" id="KW-0119">Carbohydrate metabolism</keyword>
<dbReference type="CDD" id="cd24050">
    <property type="entry name" value="ASKHA_NBD_ANMK"/>
    <property type="match status" value="1"/>
</dbReference>
<gene>
    <name evidence="1" type="primary">anmK</name>
    <name evidence="2" type="ORF">DNFV4_00600</name>
</gene>
<dbReference type="InterPro" id="IPR005338">
    <property type="entry name" value="Anhydro_N_Ac-Mur_kinase"/>
</dbReference>
<dbReference type="EC" id="2.7.1.170" evidence="1"/>
<dbReference type="KEGG" id="nti:DNFV4_00600"/>
<comment type="similarity">
    <text evidence="1">Belongs to the anhydro-N-acetylmuramic acid kinase family.</text>
</comment>
<dbReference type="AlphaFoldDB" id="A0AA86MWJ5"/>
<evidence type="ECO:0000313" key="2">
    <source>
        <dbReference type="EMBL" id="CAI4030175.1"/>
    </source>
</evidence>
<comment type="pathway">
    <text evidence="1">Cell wall biogenesis; peptidoglycan recycling.</text>
</comment>
<dbReference type="GO" id="GO:0005524">
    <property type="term" value="F:ATP binding"/>
    <property type="evidence" value="ECO:0007669"/>
    <property type="project" value="UniProtKB-UniRule"/>
</dbReference>
<evidence type="ECO:0000256" key="1">
    <source>
        <dbReference type="HAMAP-Rule" id="MF_01270"/>
    </source>
</evidence>
<dbReference type="Proteomes" id="UP001179121">
    <property type="component" value="Chromosome"/>
</dbReference>
<keyword evidence="1 2" id="KW-0418">Kinase</keyword>
<keyword evidence="1" id="KW-0067">ATP-binding</keyword>
<comment type="catalytic activity">
    <reaction evidence="1">
        <text>1,6-anhydro-N-acetyl-beta-muramate + ATP + H2O = N-acetyl-D-muramate 6-phosphate + ADP + H(+)</text>
        <dbReference type="Rhea" id="RHEA:24952"/>
        <dbReference type="ChEBI" id="CHEBI:15377"/>
        <dbReference type="ChEBI" id="CHEBI:15378"/>
        <dbReference type="ChEBI" id="CHEBI:30616"/>
        <dbReference type="ChEBI" id="CHEBI:58690"/>
        <dbReference type="ChEBI" id="CHEBI:58722"/>
        <dbReference type="ChEBI" id="CHEBI:456216"/>
        <dbReference type="EC" id="2.7.1.170"/>
    </reaction>
</comment>
<dbReference type="RefSeq" id="WP_289267175.1">
    <property type="nucleotide sequence ID" value="NZ_OX365700.1"/>
</dbReference>
<name>A0AA86MWJ5_9BACT</name>
<keyword evidence="1" id="KW-0808">Transferase</keyword>